<evidence type="ECO:0000256" key="4">
    <source>
        <dbReference type="ARBA" id="ARBA00023143"/>
    </source>
</evidence>
<organism evidence="8 9">
    <name type="scientific">Iodidimonas muriae</name>
    <dbReference type="NCBI Taxonomy" id="261467"/>
    <lineage>
        <taxon>Bacteria</taxon>
        <taxon>Pseudomonadati</taxon>
        <taxon>Pseudomonadota</taxon>
        <taxon>Alphaproteobacteria</taxon>
        <taxon>Iodidimonadales</taxon>
        <taxon>Iodidimonadaceae</taxon>
        <taxon>Iodidimonas</taxon>
    </lineage>
</organism>
<evidence type="ECO:0000256" key="3">
    <source>
        <dbReference type="ARBA" id="ARBA00017941"/>
    </source>
</evidence>
<evidence type="ECO:0000259" key="7">
    <source>
        <dbReference type="Pfam" id="PF06429"/>
    </source>
</evidence>
<evidence type="ECO:0000313" key="9">
    <source>
        <dbReference type="Proteomes" id="UP000602381"/>
    </source>
</evidence>
<evidence type="ECO:0000256" key="2">
    <source>
        <dbReference type="ARBA" id="ARBA00009677"/>
    </source>
</evidence>
<keyword evidence="8" id="KW-0966">Cell projection</keyword>
<dbReference type="RefSeq" id="WP_150006296.1">
    <property type="nucleotide sequence ID" value="NZ_BMOV01000009.1"/>
</dbReference>
<dbReference type="InterPro" id="IPR010930">
    <property type="entry name" value="Flg_bb/hook_C_dom"/>
</dbReference>
<evidence type="ECO:0000256" key="5">
    <source>
        <dbReference type="ARBA" id="ARBA00025933"/>
    </source>
</evidence>
<keyword evidence="8" id="KW-0969">Cilium</keyword>
<evidence type="ECO:0000313" key="8">
    <source>
        <dbReference type="EMBL" id="GGO15502.1"/>
    </source>
</evidence>
<sequence>MDPLAATMKIAAHGLEAQSMRLRVVSENIANAGSTADAPGGDPYRRKTVVFDSVLDRASGAEMVTIRNVGVDRSDFRELYSPGHPAADEEGILRMPNVEPLIEMSDMREASRSYQANLNVIEQARTMLMSTVDLLRRA</sequence>
<gene>
    <name evidence="8" type="primary">flgC</name>
    <name evidence="8" type="ORF">GCM10007972_23670</name>
</gene>
<dbReference type="Pfam" id="PF06429">
    <property type="entry name" value="Flg_bbr_C"/>
    <property type="match status" value="1"/>
</dbReference>
<name>A0ABQ2LH99_9PROT</name>
<reference evidence="9" key="1">
    <citation type="journal article" date="2019" name="Int. J. Syst. Evol. Microbiol.">
        <title>The Global Catalogue of Microorganisms (GCM) 10K type strain sequencing project: providing services to taxonomists for standard genome sequencing and annotation.</title>
        <authorList>
            <consortium name="The Broad Institute Genomics Platform"/>
            <consortium name="The Broad Institute Genome Sequencing Center for Infectious Disease"/>
            <person name="Wu L."/>
            <person name="Ma J."/>
        </authorList>
    </citation>
    <scope>NUCLEOTIDE SEQUENCE [LARGE SCALE GENOMIC DNA]</scope>
    <source>
        <strain evidence="9">JCM 17843</strain>
    </source>
</reference>
<evidence type="ECO:0000256" key="1">
    <source>
        <dbReference type="ARBA" id="ARBA00004117"/>
    </source>
</evidence>
<accession>A0ABQ2LH99</accession>
<dbReference type="EMBL" id="BMOV01000009">
    <property type="protein sequence ID" value="GGO15502.1"/>
    <property type="molecule type" value="Genomic_DNA"/>
</dbReference>
<dbReference type="NCBIfam" id="TIGR01395">
    <property type="entry name" value="FlgC"/>
    <property type="match status" value="1"/>
</dbReference>
<comment type="caution">
    <text evidence="8">The sequence shown here is derived from an EMBL/GenBank/DDBJ whole genome shotgun (WGS) entry which is preliminary data.</text>
</comment>
<keyword evidence="4 6" id="KW-0975">Bacterial flagellum</keyword>
<feature type="domain" description="Flagellar basal-body/hook protein C-terminal" evidence="7">
    <location>
        <begin position="90"/>
        <end position="133"/>
    </location>
</feature>
<evidence type="ECO:0000256" key="6">
    <source>
        <dbReference type="RuleBase" id="RU362062"/>
    </source>
</evidence>
<dbReference type="Proteomes" id="UP000602381">
    <property type="component" value="Unassembled WGS sequence"/>
</dbReference>
<keyword evidence="9" id="KW-1185">Reference proteome</keyword>
<dbReference type="PANTHER" id="PTHR30435:SF2">
    <property type="entry name" value="FLAGELLAR BASAL-BODY ROD PROTEIN FLGC"/>
    <property type="match status" value="1"/>
</dbReference>
<dbReference type="InterPro" id="IPR006299">
    <property type="entry name" value="FlgC"/>
</dbReference>
<protein>
    <recommendedName>
        <fullName evidence="3 6">Flagellar basal-body rod protein FlgC</fullName>
    </recommendedName>
</protein>
<proteinExistence type="inferred from homology"/>
<comment type="subcellular location">
    <subcellularLocation>
        <location evidence="1 6">Bacterial flagellum basal body</location>
    </subcellularLocation>
</comment>
<comment type="similarity">
    <text evidence="2">Belongs to the flagella basal body rod proteins family.</text>
</comment>
<keyword evidence="8" id="KW-0282">Flagellum</keyword>
<dbReference type="PANTHER" id="PTHR30435">
    <property type="entry name" value="FLAGELLAR PROTEIN"/>
    <property type="match status" value="1"/>
</dbReference>
<comment type="subunit">
    <text evidence="5 6">The basal body constitutes a major portion of the flagellar organelle and consists of four rings (L,P,S, and M) mounted on a central rod. The rod consists of about 26 subunits of FlgG in the distal portion, and FlgB, FlgC and FlgF are thought to build up the proximal portion of the rod with about 6 subunits each.</text>
</comment>